<feature type="region of interest" description="Disordered" evidence="1">
    <location>
        <begin position="319"/>
        <end position="350"/>
    </location>
</feature>
<evidence type="ECO:0000313" key="5">
    <source>
        <dbReference type="Proteomes" id="UP001582793"/>
    </source>
</evidence>
<evidence type="ECO:0000256" key="2">
    <source>
        <dbReference type="SAM" id="Phobius"/>
    </source>
</evidence>
<keyword evidence="3" id="KW-0732">Signal</keyword>
<accession>A0ABV5D6G3</accession>
<feature type="transmembrane region" description="Helical" evidence="2">
    <location>
        <begin position="296"/>
        <end position="317"/>
    </location>
</feature>
<keyword evidence="5" id="KW-1185">Reference proteome</keyword>
<name>A0ABV5D6G3_9ACTN</name>
<sequence>MRHRWLPALLAAALVGVPTPVAAAPEPSSPATAPTDSGITWAVQPSDATGPTGRSYFVYDASPGQRIDDQIAVRNLGRTPLTLNLYGTDAFTTADGSFGLLPASQPPTGVGTWATIATRQVVVPAGRHVVVPFQLIVPADATPGDHAGGLIASVTAAGTTADGQRVNVDRRVAARIYLRVAGPLTPALQIETLRVTSHLPLNPLDRGTVEVRYRLRNTGNVRIAGMAHVGVDGPLRWKLARTGTVDVPELLPGGVTEVTERITGLPAAGRLDVAVTVTPSTMDVPLPAVTRTHGVWAVPWVLLVLGLLAAALAVGATRRRKPRTAGRAASAADTDGRPADTATTPAGRPG</sequence>
<protein>
    <submittedName>
        <fullName evidence="4">DUF916 domain-containing protein</fullName>
    </submittedName>
</protein>
<dbReference type="EMBL" id="JBCGDC010000272">
    <property type="protein sequence ID" value="MFB6398553.1"/>
    <property type="molecule type" value="Genomic_DNA"/>
</dbReference>
<feature type="signal peptide" evidence="3">
    <location>
        <begin position="1"/>
        <end position="23"/>
    </location>
</feature>
<evidence type="ECO:0000313" key="4">
    <source>
        <dbReference type="EMBL" id="MFB6398553.1"/>
    </source>
</evidence>
<feature type="chain" id="PRO_5046044010" evidence="3">
    <location>
        <begin position="24"/>
        <end position="350"/>
    </location>
</feature>
<keyword evidence="2" id="KW-0472">Membrane</keyword>
<gene>
    <name evidence="4" type="ORF">AAFH96_36620</name>
</gene>
<keyword evidence="2" id="KW-1133">Transmembrane helix</keyword>
<keyword evidence="2" id="KW-0812">Transmembrane</keyword>
<reference evidence="4 5" key="1">
    <citation type="submission" date="2024-04" db="EMBL/GenBank/DDBJ databases">
        <title>Polymorphospora sp. isolated from Baiyangdian Lake in Xiong'an New Area.</title>
        <authorList>
            <person name="Zhang X."/>
            <person name="Liu J."/>
        </authorList>
    </citation>
    <scope>NUCLEOTIDE SEQUENCE [LARGE SCALE GENOMIC DNA]</scope>
    <source>
        <strain evidence="4 5">2-325</strain>
    </source>
</reference>
<dbReference type="Proteomes" id="UP001582793">
    <property type="component" value="Unassembled WGS sequence"/>
</dbReference>
<proteinExistence type="predicted"/>
<evidence type="ECO:0000256" key="1">
    <source>
        <dbReference type="SAM" id="MobiDB-lite"/>
    </source>
</evidence>
<dbReference type="RefSeq" id="WP_375737287.1">
    <property type="nucleotide sequence ID" value="NZ_JBCGDC010000272.1"/>
</dbReference>
<comment type="caution">
    <text evidence="4">The sequence shown here is derived from an EMBL/GenBank/DDBJ whole genome shotgun (WGS) entry which is preliminary data.</text>
</comment>
<evidence type="ECO:0000256" key="3">
    <source>
        <dbReference type="SAM" id="SignalP"/>
    </source>
</evidence>
<organism evidence="4 5">
    <name type="scientific">Polymorphospora lycopeni</name>
    <dbReference type="NCBI Taxonomy" id="3140240"/>
    <lineage>
        <taxon>Bacteria</taxon>
        <taxon>Bacillati</taxon>
        <taxon>Actinomycetota</taxon>
        <taxon>Actinomycetes</taxon>
        <taxon>Micromonosporales</taxon>
        <taxon>Micromonosporaceae</taxon>
        <taxon>Polymorphospora</taxon>
    </lineage>
</organism>